<gene>
    <name evidence="3" type="ORF">DKT75_15720</name>
</gene>
<name>A0A317CBN6_9GAMM</name>
<comment type="caution">
    <text evidence="3">The sequence shown here is derived from an EMBL/GenBank/DDBJ whole genome shotgun (WGS) entry which is preliminary data.</text>
</comment>
<dbReference type="AlphaFoldDB" id="A0A317CBN6"/>
<evidence type="ECO:0000313" key="3">
    <source>
        <dbReference type="EMBL" id="PWQ94733.1"/>
    </source>
</evidence>
<evidence type="ECO:0000313" key="4">
    <source>
        <dbReference type="Proteomes" id="UP000245506"/>
    </source>
</evidence>
<feature type="transmembrane region" description="Helical" evidence="1">
    <location>
        <begin position="12"/>
        <end position="36"/>
    </location>
</feature>
<dbReference type="GO" id="GO:0005886">
    <property type="term" value="C:plasma membrane"/>
    <property type="evidence" value="ECO:0007669"/>
    <property type="project" value="UniProtKB-ARBA"/>
</dbReference>
<feature type="transmembrane region" description="Helical" evidence="1">
    <location>
        <begin position="42"/>
        <end position="71"/>
    </location>
</feature>
<feature type="transmembrane region" description="Helical" evidence="1">
    <location>
        <begin position="92"/>
        <end position="116"/>
    </location>
</feature>
<keyword evidence="1" id="KW-1133">Transmembrane helix</keyword>
<dbReference type="Pfam" id="PF09335">
    <property type="entry name" value="VTT_dom"/>
    <property type="match status" value="1"/>
</dbReference>
<dbReference type="RefSeq" id="WP_109824423.1">
    <property type="nucleotide sequence ID" value="NZ_QGKL01000039.1"/>
</dbReference>
<accession>A0A317CBN6</accession>
<evidence type="ECO:0000256" key="1">
    <source>
        <dbReference type="SAM" id="Phobius"/>
    </source>
</evidence>
<protein>
    <recommendedName>
        <fullName evidence="2">VTT domain-containing protein</fullName>
    </recommendedName>
</protein>
<dbReference type="PANTHER" id="PTHR42709:SF4">
    <property type="entry name" value="INNER MEMBRANE PROTEIN YQAA"/>
    <property type="match status" value="1"/>
</dbReference>
<dbReference type="Proteomes" id="UP000245506">
    <property type="component" value="Unassembled WGS sequence"/>
</dbReference>
<reference evidence="3 4" key="1">
    <citation type="submission" date="2018-05" db="EMBL/GenBank/DDBJ databases">
        <title>Leucothrix arctica sp. nov., isolated from Arctic seawater.</title>
        <authorList>
            <person name="Choi A."/>
            <person name="Baek K."/>
        </authorList>
    </citation>
    <scope>NUCLEOTIDE SEQUENCE [LARGE SCALE GENOMIC DNA]</scope>
    <source>
        <strain evidence="3 4">IMCC9719</strain>
    </source>
</reference>
<proteinExistence type="predicted"/>
<feature type="domain" description="VTT" evidence="2">
    <location>
        <begin position="38"/>
        <end position="142"/>
    </location>
</feature>
<dbReference type="PANTHER" id="PTHR42709">
    <property type="entry name" value="ALKALINE PHOSPHATASE LIKE PROTEIN"/>
    <property type="match status" value="1"/>
</dbReference>
<dbReference type="OrthoDB" id="9814483at2"/>
<organism evidence="3 4">
    <name type="scientific">Leucothrix arctica</name>
    <dbReference type="NCBI Taxonomy" id="1481894"/>
    <lineage>
        <taxon>Bacteria</taxon>
        <taxon>Pseudomonadati</taxon>
        <taxon>Pseudomonadota</taxon>
        <taxon>Gammaproteobacteria</taxon>
        <taxon>Thiotrichales</taxon>
        <taxon>Thiotrichaceae</taxon>
        <taxon>Leucothrix</taxon>
    </lineage>
</organism>
<dbReference type="EMBL" id="QGKL01000039">
    <property type="protein sequence ID" value="PWQ94733.1"/>
    <property type="molecule type" value="Genomic_DNA"/>
</dbReference>
<keyword evidence="4" id="KW-1185">Reference proteome</keyword>
<dbReference type="InterPro" id="IPR051311">
    <property type="entry name" value="DedA_domain"/>
</dbReference>
<feature type="transmembrane region" description="Helical" evidence="1">
    <location>
        <begin position="122"/>
        <end position="143"/>
    </location>
</feature>
<evidence type="ECO:0000259" key="2">
    <source>
        <dbReference type="Pfam" id="PF09335"/>
    </source>
</evidence>
<dbReference type="InterPro" id="IPR032816">
    <property type="entry name" value="VTT_dom"/>
</dbReference>
<keyword evidence="1" id="KW-0472">Membrane</keyword>
<keyword evidence="1" id="KW-0812">Transmembrane</keyword>
<sequence>MEYFTELGHLGLFISAFLAATILPLSSEVVLSALLLNGLSPTLLVITATTGNVLGSLTNYALGYWGGIPLVKKWLKMSEDDFLRAEQRFKKYGMLSLCFAWVPIIGDPLTVIAGVLRIRLHWFLILVTAGKLLRYVVISYIVLQVS</sequence>